<evidence type="ECO:0000313" key="4">
    <source>
        <dbReference type="EMBL" id="ANF34521.1"/>
    </source>
</evidence>
<proteinExistence type="predicted"/>
<evidence type="ECO:0000256" key="2">
    <source>
        <dbReference type="SAM" id="SignalP"/>
    </source>
</evidence>
<dbReference type="NCBIfam" id="NF033721">
    <property type="entry name" value="P12_lipo"/>
    <property type="match status" value="1"/>
</dbReference>
<sequence>MNRSILSVCMLTLLCLLSCDVNALNELLDKAREKFLDESKDNKDLNHKQENQEQKKVVIDDLEEEVIVEIQQDMEVKSVNAEFAVSKQVHPYYVQREIEIKEEDLVPSTEYEKAAQAEIENVKSALNGSKFDQLIEEARKLNNECDRLEFSFYDILSKLNNKIRSYPQKNKAERQKLIQLRDQLNEKRSHIDRIVIQVNSGLNERTSSKYFFEQSQETLKEAITEKLRNKDKSYWWRKIGNSDFLAKKSRSDAESSLEQLESSFGKIGESMGIKKEIEEIINKAKSVLGNLAR</sequence>
<dbReference type="AlphaFoldDB" id="A0A172XDB4"/>
<dbReference type="EMBL" id="CP015636">
    <property type="protein sequence ID" value="ANF34650.1"/>
    <property type="molecule type" value="Genomic_DNA"/>
</dbReference>
<feature type="signal peptide" evidence="2">
    <location>
        <begin position="1"/>
        <end position="23"/>
    </location>
</feature>
<evidence type="ECO:0000313" key="5">
    <source>
        <dbReference type="EMBL" id="ANF34650.1"/>
    </source>
</evidence>
<feature type="coiled-coil region" evidence="1">
    <location>
        <begin position="131"/>
        <end position="190"/>
    </location>
</feature>
<dbReference type="InterPro" id="IPR058057">
    <property type="entry name" value="BBH37-like"/>
</dbReference>
<name>A0A172XDB4_BORTU</name>
<keyword evidence="1" id="KW-0175">Coiled coil</keyword>
<accession>A0A172XDB4</accession>
<dbReference type="Proteomes" id="UP000264231">
    <property type="component" value="Plasmid lp30"/>
</dbReference>
<protein>
    <recommendedName>
        <fullName evidence="3">BBH37-like helical domain-containing protein</fullName>
    </recommendedName>
</protein>
<geneLocation type="plasmid" evidence="4 6">
    <name>lp30</name>
</geneLocation>
<organism evidence="5 6">
    <name type="scientific">Borrelia turicatae</name>
    <dbReference type="NCBI Taxonomy" id="142"/>
    <lineage>
        <taxon>Bacteria</taxon>
        <taxon>Pseudomonadati</taxon>
        <taxon>Spirochaetota</taxon>
        <taxon>Spirochaetia</taxon>
        <taxon>Spirochaetales</taxon>
        <taxon>Borreliaceae</taxon>
        <taxon>Borrelia</taxon>
    </lineage>
</organism>
<evidence type="ECO:0000259" key="3">
    <source>
        <dbReference type="Pfam" id="PF25672"/>
    </source>
</evidence>
<reference evidence="5 6" key="1">
    <citation type="submission" date="2016-05" db="EMBL/GenBank/DDBJ databases">
        <title>Chromosome and linear plasmid sequence of a 2015 human isolate of tick-borne relapsing fever spirochete, Borrelia turicatae.</title>
        <authorList>
            <person name="Kingry L.C."/>
            <person name="Dhwani B."/>
            <person name="Replogle A."/>
            <person name="Sexton C."/>
            <person name="Rowe L."/>
            <person name="Stermole B.M."/>
            <person name="Christensen A.M."/>
            <person name="Schriefer M.E."/>
        </authorList>
    </citation>
    <scope>NUCLEOTIDE SEQUENCE [LARGE SCALE GENOMIC DNA]</scope>
    <source>
        <strain evidence="5 6">BTE5EL</strain>
        <plasmid evidence="4 6">lp30</plasmid>
        <plasmid evidence="5 6">lp48</plasmid>
    </source>
</reference>
<keyword evidence="5" id="KW-0614">Plasmid</keyword>
<geneLocation type="plasmid" evidence="5 6">
    <name>lp48</name>
</geneLocation>
<dbReference type="InterPro" id="IPR057717">
    <property type="entry name" value="BBH37-like_helical"/>
</dbReference>
<feature type="domain" description="BBH37-like helical" evidence="3">
    <location>
        <begin position="104"/>
        <end position="290"/>
    </location>
</feature>
<evidence type="ECO:0000313" key="6">
    <source>
        <dbReference type="Proteomes" id="UP000264231"/>
    </source>
</evidence>
<dbReference type="Proteomes" id="UP000264231">
    <property type="component" value="Plasmid lp48"/>
</dbReference>
<dbReference type="Pfam" id="PF25672">
    <property type="entry name" value="BBH37"/>
    <property type="match status" value="1"/>
</dbReference>
<evidence type="ECO:0000256" key="1">
    <source>
        <dbReference type="SAM" id="Coils"/>
    </source>
</evidence>
<keyword evidence="2" id="KW-0732">Signal</keyword>
<feature type="chain" id="PRO_5008003346" description="BBH37-like helical domain-containing protein" evidence="2">
    <location>
        <begin position="24"/>
        <end position="293"/>
    </location>
</feature>
<dbReference type="RefSeq" id="WP_119024430.1">
    <property type="nucleotide sequence ID" value="NZ_CP015632.1"/>
</dbReference>
<dbReference type="EMBL" id="CP015632">
    <property type="protein sequence ID" value="ANF34521.1"/>
    <property type="molecule type" value="Genomic_DNA"/>
</dbReference>
<gene>
    <name evidence="5" type="ORF">A7978_05235</name>
    <name evidence="4" type="ORF">A7978_05960</name>
</gene>